<organism evidence="2 3">
    <name type="scientific">Prunus armeniaca</name>
    <name type="common">Apricot</name>
    <name type="synonym">Armeniaca vulgaris</name>
    <dbReference type="NCBI Taxonomy" id="36596"/>
    <lineage>
        <taxon>Eukaryota</taxon>
        <taxon>Viridiplantae</taxon>
        <taxon>Streptophyta</taxon>
        <taxon>Embryophyta</taxon>
        <taxon>Tracheophyta</taxon>
        <taxon>Spermatophyta</taxon>
        <taxon>Magnoliopsida</taxon>
        <taxon>eudicotyledons</taxon>
        <taxon>Gunneridae</taxon>
        <taxon>Pentapetalae</taxon>
        <taxon>rosids</taxon>
        <taxon>fabids</taxon>
        <taxon>Rosales</taxon>
        <taxon>Rosaceae</taxon>
        <taxon>Amygdaloideae</taxon>
        <taxon>Amygdaleae</taxon>
        <taxon>Prunus</taxon>
    </lineage>
</organism>
<accession>A0A6J5XST2</accession>
<keyword evidence="3" id="KW-1185">Reference proteome</keyword>
<gene>
    <name evidence="2" type="ORF">ORAREDHAP_LOCUS39887</name>
</gene>
<sequence>MERKWGMGYVCFWGKEKERNDGLIEMKFYIDLQFQPEMLRWRVRGEGGRCNGHSLFLFSLSKETRERAREREGDRKRQLVVQSKEEEEERR</sequence>
<dbReference type="AlphaFoldDB" id="A0A6J5XST2"/>
<evidence type="ECO:0000313" key="3">
    <source>
        <dbReference type="Proteomes" id="UP000507245"/>
    </source>
</evidence>
<evidence type="ECO:0000256" key="1">
    <source>
        <dbReference type="SAM" id="MobiDB-lite"/>
    </source>
</evidence>
<protein>
    <submittedName>
        <fullName evidence="2">Uncharacterized protein</fullName>
    </submittedName>
</protein>
<dbReference type="EMBL" id="CAEKKB010000006">
    <property type="protein sequence ID" value="CAB4315252.1"/>
    <property type="molecule type" value="Genomic_DNA"/>
</dbReference>
<name>A0A6J5XST2_PRUAR</name>
<feature type="region of interest" description="Disordered" evidence="1">
    <location>
        <begin position="68"/>
        <end position="91"/>
    </location>
</feature>
<evidence type="ECO:0000313" key="2">
    <source>
        <dbReference type="EMBL" id="CAB4315252.1"/>
    </source>
</evidence>
<reference evidence="3" key="1">
    <citation type="journal article" date="2020" name="Genome Biol.">
        <title>Gamete binning: chromosome-level and haplotype-resolved genome assembly enabled by high-throughput single-cell sequencing of gamete genomes.</title>
        <authorList>
            <person name="Campoy J.A."/>
            <person name="Sun H."/>
            <person name="Goel M."/>
            <person name="Jiao W.-B."/>
            <person name="Folz-Donahue K."/>
            <person name="Wang N."/>
            <person name="Rubio M."/>
            <person name="Liu C."/>
            <person name="Kukat C."/>
            <person name="Ruiz D."/>
            <person name="Huettel B."/>
            <person name="Schneeberger K."/>
        </authorList>
    </citation>
    <scope>NUCLEOTIDE SEQUENCE [LARGE SCALE GENOMIC DNA]</scope>
    <source>
        <strain evidence="3">cv. Rojo Pasion</strain>
    </source>
</reference>
<dbReference type="Proteomes" id="UP000507245">
    <property type="component" value="Unassembled WGS sequence"/>
</dbReference>
<proteinExistence type="predicted"/>
<feature type="compositionally biased region" description="Basic and acidic residues" evidence="1">
    <location>
        <begin position="68"/>
        <end position="77"/>
    </location>
</feature>